<dbReference type="Proteomes" id="UP000494106">
    <property type="component" value="Unassembled WGS sequence"/>
</dbReference>
<dbReference type="EMBL" id="CADEBC010000530">
    <property type="protein sequence ID" value="CAB3247213.1"/>
    <property type="molecule type" value="Genomic_DNA"/>
</dbReference>
<keyword evidence="3" id="KW-1185">Reference proteome</keyword>
<name>A0A8S1ANM4_ARCPL</name>
<evidence type="ECO:0000256" key="1">
    <source>
        <dbReference type="SAM" id="MobiDB-lite"/>
    </source>
</evidence>
<dbReference type="AlphaFoldDB" id="A0A8S1ANM4"/>
<gene>
    <name evidence="2" type="ORF">APLA_LOCUS11232</name>
</gene>
<evidence type="ECO:0000313" key="2">
    <source>
        <dbReference type="EMBL" id="CAB3247213.1"/>
    </source>
</evidence>
<proteinExistence type="predicted"/>
<sequence>MCEFGGNLEENLRDQLVCGLKSDVIRQRLFAEDSLAYSGAVKLTCGLEAAECDAAVVEQKAIEKASVTLNTWRAKRARKCKQIGHLRCVCHRPEVNRGRGSKRGINHIKATTREQPSARSEDSSSDELEEGLRQLCLSSYTPVQYKNKAKYSELFVIDGGTTSLLDWQWLTELEIKVPSFQQEISNHSHVIHKVPDTANCLINRYKELFSSG</sequence>
<reference evidence="2 3" key="1">
    <citation type="submission" date="2020-04" db="EMBL/GenBank/DDBJ databases">
        <authorList>
            <person name="Wallbank WR R."/>
            <person name="Pardo Diaz C."/>
            <person name="Kozak K."/>
            <person name="Martin S."/>
            <person name="Jiggins C."/>
            <person name="Moest M."/>
            <person name="Warren A I."/>
            <person name="Byers J.R.P. K."/>
            <person name="Montejo-Kovacevich G."/>
            <person name="Yen C E."/>
        </authorList>
    </citation>
    <scope>NUCLEOTIDE SEQUENCE [LARGE SCALE GENOMIC DNA]</scope>
</reference>
<organism evidence="2 3">
    <name type="scientific">Arctia plantaginis</name>
    <name type="common">Wood tiger moth</name>
    <name type="synonym">Phalaena plantaginis</name>
    <dbReference type="NCBI Taxonomy" id="874455"/>
    <lineage>
        <taxon>Eukaryota</taxon>
        <taxon>Metazoa</taxon>
        <taxon>Ecdysozoa</taxon>
        <taxon>Arthropoda</taxon>
        <taxon>Hexapoda</taxon>
        <taxon>Insecta</taxon>
        <taxon>Pterygota</taxon>
        <taxon>Neoptera</taxon>
        <taxon>Endopterygota</taxon>
        <taxon>Lepidoptera</taxon>
        <taxon>Glossata</taxon>
        <taxon>Ditrysia</taxon>
        <taxon>Noctuoidea</taxon>
        <taxon>Erebidae</taxon>
        <taxon>Arctiinae</taxon>
        <taxon>Arctia</taxon>
    </lineage>
</organism>
<accession>A0A8S1ANM4</accession>
<comment type="caution">
    <text evidence="2">The sequence shown here is derived from an EMBL/GenBank/DDBJ whole genome shotgun (WGS) entry which is preliminary data.</text>
</comment>
<evidence type="ECO:0000313" key="3">
    <source>
        <dbReference type="Proteomes" id="UP000494106"/>
    </source>
</evidence>
<protein>
    <submittedName>
        <fullName evidence="2">Uncharacterized protein</fullName>
    </submittedName>
</protein>
<dbReference type="OrthoDB" id="10058156at2759"/>
<feature type="region of interest" description="Disordered" evidence="1">
    <location>
        <begin position="100"/>
        <end position="126"/>
    </location>
</feature>